<proteinExistence type="inferred from homology"/>
<dbReference type="Proteomes" id="UP001149821">
    <property type="component" value="Unassembled WGS sequence"/>
</dbReference>
<dbReference type="InterPro" id="IPR011152">
    <property type="entry name" value="Pesterase_MJ0912"/>
</dbReference>
<name>A0ABT5QIM0_9GAMM</name>
<feature type="domain" description="Calcineurin-like phosphoesterase" evidence="2">
    <location>
        <begin position="1"/>
        <end position="184"/>
    </location>
</feature>
<gene>
    <name evidence="3" type="ORF">LRP49_06410</name>
</gene>
<comment type="similarity">
    <text evidence="1">Belongs to the metallophosphoesterase superfamily. YfcE family.</text>
</comment>
<dbReference type="EMBL" id="JAJUBB010000003">
    <property type="protein sequence ID" value="MDD1780831.1"/>
    <property type="molecule type" value="Genomic_DNA"/>
</dbReference>
<sequence length="248" mass="27751">MRIALLSDIHSNVYALDAVLHDVFKENVDVIVNLGDILYGPIEPRATFNLLMENEIVTICGNQDRQIYEATREEVASNPTMQFILGDLGDEPLAWMKGLLPVLQYNDDVFFCHGTPDNDLVYLLEDASSGKPELRADAEIINLLSGNQSHLICCGHTHLARSVLTSSNQLIVNPGSVGLPAYQDDEPWIHAMESYSYHASYAIVEGQGDKWNVSFKRVDYNKRKAIDAALKRNRTDWAEFLNTGRAVV</sequence>
<dbReference type="InterPro" id="IPR024654">
    <property type="entry name" value="Calcineurin-like_PHP_lpxH"/>
</dbReference>
<dbReference type="SUPFAM" id="SSF56300">
    <property type="entry name" value="Metallo-dependent phosphatases"/>
    <property type="match status" value="1"/>
</dbReference>
<dbReference type="Pfam" id="PF12850">
    <property type="entry name" value="Metallophos_2"/>
    <property type="match status" value="1"/>
</dbReference>
<evidence type="ECO:0000259" key="2">
    <source>
        <dbReference type="Pfam" id="PF12850"/>
    </source>
</evidence>
<keyword evidence="4" id="KW-1185">Reference proteome</keyword>
<dbReference type="InterPro" id="IPR050126">
    <property type="entry name" value="Ap4A_hydrolase"/>
</dbReference>
<dbReference type="PIRSF" id="PIRSF000883">
    <property type="entry name" value="Pesterase_MJ0912"/>
    <property type="match status" value="1"/>
</dbReference>
<accession>A0ABT5QIM0</accession>
<dbReference type="InterPro" id="IPR029052">
    <property type="entry name" value="Metallo-depent_PP-like"/>
</dbReference>
<evidence type="ECO:0000256" key="1">
    <source>
        <dbReference type="ARBA" id="ARBA00008950"/>
    </source>
</evidence>
<evidence type="ECO:0000313" key="4">
    <source>
        <dbReference type="Proteomes" id="UP001149821"/>
    </source>
</evidence>
<dbReference type="PANTHER" id="PTHR42850:SF2">
    <property type="entry name" value="BLL5683 PROTEIN"/>
    <property type="match status" value="1"/>
</dbReference>
<dbReference type="PANTHER" id="PTHR42850">
    <property type="entry name" value="METALLOPHOSPHOESTERASE"/>
    <property type="match status" value="1"/>
</dbReference>
<protein>
    <submittedName>
        <fullName evidence="3">Metallophosphatase family protein</fullName>
    </submittedName>
</protein>
<evidence type="ECO:0000313" key="3">
    <source>
        <dbReference type="EMBL" id="MDD1780831.1"/>
    </source>
</evidence>
<organism evidence="3 4">
    <name type="scientific">Enterovibrio qingdaonensis</name>
    <dbReference type="NCBI Taxonomy" id="2899818"/>
    <lineage>
        <taxon>Bacteria</taxon>
        <taxon>Pseudomonadati</taxon>
        <taxon>Pseudomonadota</taxon>
        <taxon>Gammaproteobacteria</taxon>
        <taxon>Vibrionales</taxon>
        <taxon>Vibrionaceae</taxon>
        <taxon>Enterovibrio</taxon>
    </lineage>
</organism>
<comment type="caution">
    <text evidence="3">The sequence shown here is derived from an EMBL/GenBank/DDBJ whole genome shotgun (WGS) entry which is preliminary data.</text>
</comment>
<dbReference type="RefSeq" id="WP_274141028.1">
    <property type="nucleotide sequence ID" value="NZ_JAJUBB010000003.1"/>
</dbReference>
<dbReference type="Gene3D" id="3.60.21.10">
    <property type="match status" value="1"/>
</dbReference>
<dbReference type="CDD" id="cd00838">
    <property type="entry name" value="MPP_superfamily"/>
    <property type="match status" value="1"/>
</dbReference>
<reference evidence="3" key="1">
    <citation type="submission" date="2021-12" db="EMBL/GenBank/DDBJ databases">
        <title>Enterovibrio ZSDZ35 sp. nov. and Enterovibrio ZSDZ42 sp. nov., isolated from coastal seawater in Qingdao.</title>
        <authorList>
            <person name="Zhang P."/>
        </authorList>
    </citation>
    <scope>NUCLEOTIDE SEQUENCE</scope>
    <source>
        <strain evidence="3">ZSDZ35</strain>
    </source>
</reference>